<evidence type="ECO:0000256" key="2">
    <source>
        <dbReference type="SAM" id="SignalP"/>
    </source>
</evidence>
<proteinExistence type="predicted"/>
<dbReference type="PANTHER" id="PTHR39335:SF1">
    <property type="entry name" value="BLL4220 PROTEIN"/>
    <property type="match status" value="1"/>
</dbReference>
<evidence type="ECO:0000256" key="1">
    <source>
        <dbReference type="SAM" id="MobiDB-lite"/>
    </source>
</evidence>
<dbReference type="EMBL" id="SLWM01000005">
    <property type="protein sequence ID" value="TCO24340.1"/>
    <property type="molecule type" value="Genomic_DNA"/>
</dbReference>
<keyword evidence="2" id="KW-0732">Signal</keyword>
<keyword evidence="4" id="KW-1185">Reference proteome</keyword>
<gene>
    <name evidence="3" type="ORF">EV644_105374</name>
</gene>
<dbReference type="InterPro" id="IPR005297">
    <property type="entry name" value="Lipoprotein_repeat"/>
</dbReference>
<evidence type="ECO:0000313" key="4">
    <source>
        <dbReference type="Proteomes" id="UP000295818"/>
    </source>
</evidence>
<evidence type="ECO:0000313" key="3">
    <source>
        <dbReference type="EMBL" id="TCO24340.1"/>
    </source>
</evidence>
<organism evidence="3 4">
    <name type="scientific">Kribbella orskensis</name>
    <dbReference type="NCBI Taxonomy" id="2512216"/>
    <lineage>
        <taxon>Bacteria</taxon>
        <taxon>Bacillati</taxon>
        <taxon>Actinomycetota</taxon>
        <taxon>Actinomycetes</taxon>
        <taxon>Propionibacteriales</taxon>
        <taxon>Kribbellaceae</taxon>
        <taxon>Kribbella</taxon>
    </lineage>
</organism>
<dbReference type="RefSeq" id="WP_132189258.1">
    <property type="nucleotide sequence ID" value="NZ_SLWM01000005.1"/>
</dbReference>
<reference evidence="3 4" key="1">
    <citation type="journal article" date="2015" name="Stand. Genomic Sci.">
        <title>Genomic Encyclopedia of Bacterial and Archaeal Type Strains, Phase III: the genomes of soil and plant-associated and newly described type strains.</title>
        <authorList>
            <person name="Whitman W.B."/>
            <person name="Woyke T."/>
            <person name="Klenk H.P."/>
            <person name="Zhou Y."/>
            <person name="Lilburn T.G."/>
            <person name="Beck B.J."/>
            <person name="De Vos P."/>
            <person name="Vandamme P."/>
            <person name="Eisen J.A."/>
            <person name="Garrity G."/>
            <person name="Hugenholtz P."/>
            <person name="Kyrpides N.C."/>
        </authorList>
    </citation>
    <scope>NUCLEOTIDE SEQUENCE [LARGE SCALE GENOMIC DNA]</scope>
    <source>
        <strain evidence="3 4">VKM Ac-2538</strain>
    </source>
</reference>
<feature type="signal peptide" evidence="2">
    <location>
        <begin position="1"/>
        <end position="19"/>
    </location>
</feature>
<protein>
    <submittedName>
        <fullName evidence="3">Lipoprotein with Yx(FWY)xxD motif</fullName>
    </submittedName>
</protein>
<dbReference type="Pfam" id="PF03640">
    <property type="entry name" value="Lipoprotein_15"/>
    <property type="match status" value="2"/>
</dbReference>
<keyword evidence="3" id="KW-0449">Lipoprotein</keyword>
<feature type="compositionally biased region" description="Pro residues" evidence="1">
    <location>
        <begin position="34"/>
        <end position="50"/>
    </location>
</feature>
<name>A0ABY2BMB9_9ACTN</name>
<dbReference type="Proteomes" id="UP000295818">
    <property type="component" value="Unassembled WGS sequence"/>
</dbReference>
<feature type="chain" id="PRO_5046210032" evidence="2">
    <location>
        <begin position="20"/>
        <end position="189"/>
    </location>
</feature>
<sequence length="189" mass="19162">MLKSLPTMLWVIGATVAVAALSPVVGNIATTAPAPAPAPAPAASQPPPTAKPSATPKPSAPATPADQPAGPVVIKASTTKLGPTAVDADGFTLYLSVLDSTDPPRSVCVSKTCLAAWKPVYVTKAGVRAGAGVSEARVGTVVRPDKDVQATLGGWPLYRFAKDTKPGDVLGEGVKGTWHAISPQGKRVR</sequence>
<comment type="caution">
    <text evidence="3">The sequence shown here is derived from an EMBL/GenBank/DDBJ whole genome shotgun (WGS) entry which is preliminary data.</text>
</comment>
<feature type="compositionally biased region" description="Low complexity" evidence="1">
    <location>
        <begin position="51"/>
        <end position="65"/>
    </location>
</feature>
<dbReference type="PANTHER" id="PTHR39335">
    <property type="entry name" value="BLL4220 PROTEIN"/>
    <property type="match status" value="1"/>
</dbReference>
<feature type="region of interest" description="Disordered" evidence="1">
    <location>
        <begin position="33"/>
        <end position="70"/>
    </location>
</feature>
<accession>A0ABY2BMB9</accession>